<dbReference type="PANTHER" id="PTHR14215">
    <property type="entry name" value="PROTEIN OF UNKNOWN FUNCTION DUF729"/>
    <property type="match status" value="1"/>
</dbReference>
<gene>
    <name evidence="3" type="ORF">HPB52_004650</name>
</gene>
<feature type="compositionally biased region" description="Low complexity" evidence="2">
    <location>
        <begin position="285"/>
        <end position="294"/>
    </location>
</feature>
<sequence length="327" mass="36103">MSGKRKSRYETLPYRCLTWICSKMDILSPQNNAMNELASALAMLMEWSFGSWQKLKHFRMPSTSTESASARPTPVDFGSVSRLQSPVARREGVMLRCYRSNSSMRGSSLRPLGRCGSRASSDTASRQCSPIPESLESDISLLKEEVASLKKQFEELVISQKGAEVRRSYSVASAPSAVTLPPPFYEAVAVLLHAFFRIFYLQQRPRDPTRAQVEKSHEAMLAEVLKGLSTVKLKKVEKSPSGTPLRKSGEPDSSTATDPAGMLANALKKRFVHIHPPDSSDDSAAEAWSPSSPDVQVKRRANTSRRLSGHRNLEMSTVLSPMQEVGA</sequence>
<dbReference type="GO" id="GO:0009060">
    <property type="term" value="P:aerobic respiration"/>
    <property type="evidence" value="ECO:0007669"/>
    <property type="project" value="TreeGrafter"/>
</dbReference>
<dbReference type="EMBL" id="JABSTV010001246">
    <property type="protein sequence ID" value="KAH7975730.1"/>
    <property type="molecule type" value="Genomic_DNA"/>
</dbReference>
<dbReference type="VEuPathDB" id="VectorBase:RSAN_031001"/>
<name>A0A9D4T738_RHISA</name>
<comment type="caution">
    <text evidence="3">The sequence shown here is derived from an EMBL/GenBank/DDBJ whole genome shotgun (WGS) entry which is preliminary data.</text>
</comment>
<reference evidence="3" key="1">
    <citation type="journal article" date="2020" name="Cell">
        <title>Large-Scale Comparative Analyses of Tick Genomes Elucidate Their Genetic Diversity and Vector Capacities.</title>
        <authorList>
            <consortium name="Tick Genome and Microbiome Consortium (TIGMIC)"/>
            <person name="Jia N."/>
            <person name="Wang J."/>
            <person name="Shi W."/>
            <person name="Du L."/>
            <person name="Sun Y."/>
            <person name="Zhan W."/>
            <person name="Jiang J.F."/>
            <person name="Wang Q."/>
            <person name="Zhang B."/>
            <person name="Ji P."/>
            <person name="Bell-Sakyi L."/>
            <person name="Cui X.M."/>
            <person name="Yuan T.T."/>
            <person name="Jiang B.G."/>
            <person name="Yang W.F."/>
            <person name="Lam T.T."/>
            <person name="Chang Q.C."/>
            <person name="Ding S.J."/>
            <person name="Wang X.J."/>
            <person name="Zhu J.G."/>
            <person name="Ruan X.D."/>
            <person name="Zhao L."/>
            <person name="Wei J.T."/>
            <person name="Ye R.Z."/>
            <person name="Que T.C."/>
            <person name="Du C.H."/>
            <person name="Zhou Y.H."/>
            <person name="Cheng J.X."/>
            <person name="Dai P.F."/>
            <person name="Guo W.B."/>
            <person name="Han X.H."/>
            <person name="Huang E.J."/>
            <person name="Li L.F."/>
            <person name="Wei W."/>
            <person name="Gao Y.C."/>
            <person name="Liu J.Z."/>
            <person name="Shao H.Z."/>
            <person name="Wang X."/>
            <person name="Wang C.C."/>
            <person name="Yang T.C."/>
            <person name="Huo Q.B."/>
            <person name="Li W."/>
            <person name="Chen H.Y."/>
            <person name="Chen S.E."/>
            <person name="Zhou L.G."/>
            <person name="Ni X.B."/>
            <person name="Tian J.H."/>
            <person name="Sheng Y."/>
            <person name="Liu T."/>
            <person name="Pan Y.S."/>
            <person name="Xia L.Y."/>
            <person name="Li J."/>
            <person name="Zhao F."/>
            <person name="Cao W.C."/>
        </authorList>
    </citation>
    <scope>NUCLEOTIDE SEQUENCE</scope>
    <source>
        <strain evidence="3">Rsan-2018</strain>
    </source>
</reference>
<comment type="similarity">
    <text evidence="1">Belongs to the MTFR1 family.</text>
</comment>
<proteinExistence type="inferred from homology"/>
<dbReference type="GO" id="GO:0005739">
    <property type="term" value="C:mitochondrion"/>
    <property type="evidence" value="ECO:0007669"/>
    <property type="project" value="TreeGrafter"/>
</dbReference>
<organism evidence="3 4">
    <name type="scientific">Rhipicephalus sanguineus</name>
    <name type="common">Brown dog tick</name>
    <name type="synonym">Ixodes sanguineus</name>
    <dbReference type="NCBI Taxonomy" id="34632"/>
    <lineage>
        <taxon>Eukaryota</taxon>
        <taxon>Metazoa</taxon>
        <taxon>Ecdysozoa</taxon>
        <taxon>Arthropoda</taxon>
        <taxon>Chelicerata</taxon>
        <taxon>Arachnida</taxon>
        <taxon>Acari</taxon>
        <taxon>Parasitiformes</taxon>
        <taxon>Ixodida</taxon>
        <taxon>Ixodoidea</taxon>
        <taxon>Ixodidae</taxon>
        <taxon>Rhipicephalinae</taxon>
        <taxon>Rhipicephalus</taxon>
        <taxon>Rhipicephalus</taxon>
    </lineage>
</organism>
<dbReference type="InterPro" id="IPR007972">
    <property type="entry name" value="Mtfr1"/>
</dbReference>
<dbReference type="PANTHER" id="PTHR14215:SF0">
    <property type="entry name" value="WH2 DOMAIN-CONTAINING PROTEIN"/>
    <property type="match status" value="1"/>
</dbReference>
<dbReference type="VEuPathDB" id="VectorBase:RSAN_040882"/>
<feature type="region of interest" description="Disordered" evidence="2">
    <location>
        <begin position="235"/>
        <end position="259"/>
    </location>
</feature>
<feature type="compositionally biased region" description="Basic residues" evidence="2">
    <location>
        <begin position="298"/>
        <end position="309"/>
    </location>
</feature>
<feature type="compositionally biased region" description="Polar residues" evidence="2">
    <location>
        <begin position="118"/>
        <end position="128"/>
    </location>
</feature>
<dbReference type="Proteomes" id="UP000821837">
    <property type="component" value="Chromosome 10"/>
</dbReference>
<keyword evidence="4" id="KW-1185">Reference proteome</keyword>
<evidence type="ECO:0000313" key="3">
    <source>
        <dbReference type="EMBL" id="KAH7975730.1"/>
    </source>
</evidence>
<reference evidence="3" key="2">
    <citation type="submission" date="2021-09" db="EMBL/GenBank/DDBJ databases">
        <authorList>
            <person name="Jia N."/>
            <person name="Wang J."/>
            <person name="Shi W."/>
            <person name="Du L."/>
            <person name="Sun Y."/>
            <person name="Zhan W."/>
            <person name="Jiang J."/>
            <person name="Wang Q."/>
            <person name="Zhang B."/>
            <person name="Ji P."/>
            <person name="Sakyi L.B."/>
            <person name="Cui X."/>
            <person name="Yuan T."/>
            <person name="Jiang B."/>
            <person name="Yang W."/>
            <person name="Lam T.T.-Y."/>
            <person name="Chang Q."/>
            <person name="Ding S."/>
            <person name="Wang X."/>
            <person name="Zhu J."/>
            <person name="Ruan X."/>
            <person name="Zhao L."/>
            <person name="Wei J."/>
            <person name="Que T."/>
            <person name="Du C."/>
            <person name="Cheng J."/>
            <person name="Dai P."/>
            <person name="Han X."/>
            <person name="Huang E."/>
            <person name="Gao Y."/>
            <person name="Liu J."/>
            <person name="Shao H."/>
            <person name="Ye R."/>
            <person name="Li L."/>
            <person name="Wei W."/>
            <person name="Wang X."/>
            <person name="Wang C."/>
            <person name="Huo Q."/>
            <person name="Li W."/>
            <person name="Guo W."/>
            <person name="Chen H."/>
            <person name="Chen S."/>
            <person name="Zhou L."/>
            <person name="Zhou L."/>
            <person name="Ni X."/>
            <person name="Tian J."/>
            <person name="Zhou Y."/>
            <person name="Sheng Y."/>
            <person name="Liu T."/>
            <person name="Pan Y."/>
            <person name="Xia L."/>
            <person name="Li J."/>
            <person name="Zhao F."/>
            <person name="Cao W."/>
        </authorList>
    </citation>
    <scope>NUCLEOTIDE SEQUENCE</scope>
    <source>
        <strain evidence="3">Rsan-2018</strain>
        <tissue evidence="3">Larvae</tissue>
    </source>
</reference>
<evidence type="ECO:0000313" key="4">
    <source>
        <dbReference type="Proteomes" id="UP000821837"/>
    </source>
</evidence>
<evidence type="ECO:0000256" key="2">
    <source>
        <dbReference type="SAM" id="MobiDB-lite"/>
    </source>
</evidence>
<protein>
    <submittedName>
        <fullName evidence="3">Uncharacterized protein</fullName>
    </submittedName>
</protein>
<dbReference type="AlphaFoldDB" id="A0A9D4T738"/>
<evidence type="ECO:0000256" key="1">
    <source>
        <dbReference type="ARBA" id="ARBA00005807"/>
    </source>
</evidence>
<accession>A0A9D4T738</accession>
<feature type="region of interest" description="Disordered" evidence="2">
    <location>
        <begin position="103"/>
        <end position="131"/>
    </location>
</feature>
<feature type="region of interest" description="Disordered" evidence="2">
    <location>
        <begin position="275"/>
        <end position="310"/>
    </location>
</feature>
<dbReference type="GO" id="GO:0000266">
    <property type="term" value="P:mitochondrial fission"/>
    <property type="evidence" value="ECO:0007669"/>
    <property type="project" value="TreeGrafter"/>
</dbReference>